<evidence type="ECO:0000313" key="3">
    <source>
        <dbReference type="EMBL" id="HIZ54178.1"/>
    </source>
</evidence>
<evidence type="ECO:0000256" key="1">
    <source>
        <dbReference type="ARBA" id="ARBA00022679"/>
    </source>
</evidence>
<sequence length="105" mass="12041">LLEKFENPYCLVNKADAFVFSSRYEGLGMVVFESLAVNTPVIMTRIPETLEVLGDEELAIVVNNSTEGIYTGLKSFIDGKRPKSFFDFEQQRMNSLNIWESFFEK</sequence>
<dbReference type="PANTHER" id="PTHR46401:SF2">
    <property type="entry name" value="GLYCOSYLTRANSFERASE WBBK-RELATED"/>
    <property type="match status" value="1"/>
</dbReference>
<dbReference type="GO" id="GO:0009103">
    <property type="term" value="P:lipopolysaccharide biosynthetic process"/>
    <property type="evidence" value="ECO:0007669"/>
    <property type="project" value="TreeGrafter"/>
</dbReference>
<dbReference type="Pfam" id="PF00534">
    <property type="entry name" value="Glycos_transf_1"/>
    <property type="match status" value="1"/>
</dbReference>
<dbReference type="AlphaFoldDB" id="A0A9D2JJA6"/>
<dbReference type="Gene3D" id="3.40.50.2000">
    <property type="entry name" value="Glycogen Phosphorylase B"/>
    <property type="match status" value="1"/>
</dbReference>
<reference evidence="3" key="2">
    <citation type="submission" date="2021-04" db="EMBL/GenBank/DDBJ databases">
        <authorList>
            <person name="Gilroy R."/>
        </authorList>
    </citation>
    <scope>NUCLEOTIDE SEQUENCE</scope>
    <source>
        <strain evidence="3">CHK172-16539</strain>
    </source>
</reference>
<protein>
    <submittedName>
        <fullName evidence="3">Glycosyltransferase</fullName>
        <ecNumber evidence="3">2.4.-.-</ecNumber>
    </submittedName>
</protein>
<reference evidence="3" key="1">
    <citation type="journal article" date="2021" name="PeerJ">
        <title>Extensive microbial diversity within the chicken gut microbiome revealed by metagenomics and culture.</title>
        <authorList>
            <person name="Gilroy R."/>
            <person name="Ravi A."/>
            <person name="Getino M."/>
            <person name="Pursley I."/>
            <person name="Horton D.L."/>
            <person name="Alikhan N.F."/>
            <person name="Baker D."/>
            <person name="Gharbi K."/>
            <person name="Hall N."/>
            <person name="Watson M."/>
            <person name="Adriaenssens E.M."/>
            <person name="Foster-Nyarko E."/>
            <person name="Jarju S."/>
            <person name="Secka A."/>
            <person name="Antonio M."/>
            <person name="Oren A."/>
            <person name="Chaudhuri R.R."/>
            <person name="La Ragione R."/>
            <person name="Hildebrand F."/>
            <person name="Pallen M.J."/>
        </authorList>
    </citation>
    <scope>NUCLEOTIDE SEQUENCE</scope>
    <source>
        <strain evidence="3">CHK172-16539</strain>
    </source>
</reference>
<dbReference type="SUPFAM" id="SSF53756">
    <property type="entry name" value="UDP-Glycosyltransferase/glycogen phosphorylase"/>
    <property type="match status" value="1"/>
</dbReference>
<keyword evidence="1 3" id="KW-0808">Transferase</keyword>
<dbReference type="EC" id="2.4.-.-" evidence="3"/>
<dbReference type="EMBL" id="DXBN01000220">
    <property type="protein sequence ID" value="HIZ54178.1"/>
    <property type="molecule type" value="Genomic_DNA"/>
</dbReference>
<keyword evidence="3" id="KW-0328">Glycosyltransferase</keyword>
<evidence type="ECO:0000259" key="2">
    <source>
        <dbReference type="Pfam" id="PF00534"/>
    </source>
</evidence>
<feature type="domain" description="Glycosyl transferase family 1" evidence="2">
    <location>
        <begin position="9"/>
        <end position="79"/>
    </location>
</feature>
<dbReference type="Proteomes" id="UP000824063">
    <property type="component" value="Unassembled WGS sequence"/>
</dbReference>
<proteinExistence type="predicted"/>
<name>A0A9D2JJA6_9ENTE</name>
<comment type="caution">
    <text evidence="3">The sequence shown here is derived from an EMBL/GenBank/DDBJ whole genome shotgun (WGS) entry which is preliminary data.</text>
</comment>
<dbReference type="GO" id="GO:0016757">
    <property type="term" value="F:glycosyltransferase activity"/>
    <property type="evidence" value="ECO:0007669"/>
    <property type="project" value="UniProtKB-KW"/>
</dbReference>
<dbReference type="PANTHER" id="PTHR46401">
    <property type="entry name" value="GLYCOSYLTRANSFERASE WBBK-RELATED"/>
    <property type="match status" value="1"/>
</dbReference>
<evidence type="ECO:0000313" key="4">
    <source>
        <dbReference type="Proteomes" id="UP000824063"/>
    </source>
</evidence>
<accession>A0A9D2JJA6</accession>
<dbReference type="InterPro" id="IPR001296">
    <property type="entry name" value="Glyco_trans_1"/>
</dbReference>
<gene>
    <name evidence="3" type="ORF">IAA20_09570</name>
</gene>
<feature type="non-terminal residue" evidence="3">
    <location>
        <position position="1"/>
    </location>
</feature>
<organism evidence="3 4">
    <name type="scientific">Candidatus Enterococcus avicola</name>
    <dbReference type="NCBI Taxonomy" id="2838561"/>
    <lineage>
        <taxon>Bacteria</taxon>
        <taxon>Bacillati</taxon>
        <taxon>Bacillota</taxon>
        <taxon>Bacilli</taxon>
        <taxon>Lactobacillales</taxon>
        <taxon>Enterococcaceae</taxon>
        <taxon>Enterococcus</taxon>
    </lineage>
</organism>